<gene>
    <name evidence="1" type="ORF">HCDG_07965</name>
</gene>
<dbReference type="AlphaFoldDB" id="C6HP34"/>
<proteinExistence type="predicted"/>
<organism evidence="1 2">
    <name type="scientific">Ajellomyces capsulatus (strain H143)</name>
    <name type="common">Darling's disease fungus</name>
    <name type="synonym">Histoplasma capsulatum</name>
    <dbReference type="NCBI Taxonomy" id="544712"/>
    <lineage>
        <taxon>Eukaryota</taxon>
        <taxon>Fungi</taxon>
        <taxon>Dikarya</taxon>
        <taxon>Ascomycota</taxon>
        <taxon>Pezizomycotina</taxon>
        <taxon>Eurotiomycetes</taxon>
        <taxon>Eurotiomycetidae</taxon>
        <taxon>Onygenales</taxon>
        <taxon>Ajellomycetaceae</taxon>
        <taxon>Histoplasma</taxon>
    </lineage>
</organism>
<dbReference type="VEuPathDB" id="FungiDB:HCDG_07965"/>
<dbReference type="HOGENOM" id="CLU_2132829_0_0_1"/>
<evidence type="ECO:0000313" key="1">
    <source>
        <dbReference type="EMBL" id="EER38230.1"/>
    </source>
</evidence>
<accession>C6HP34</accession>
<name>C6HP34_AJECH</name>
<reference evidence="2" key="1">
    <citation type="submission" date="2009-05" db="EMBL/GenBank/DDBJ databases">
        <title>The genome sequence of Ajellomyces capsulatus strain H143.</title>
        <authorList>
            <person name="Champion M."/>
            <person name="Cuomo C.A."/>
            <person name="Ma L.-J."/>
            <person name="Henn M.R."/>
            <person name="Sil A."/>
            <person name="Goldman B."/>
            <person name="Young S.K."/>
            <person name="Kodira C.D."/>
            <person name="Zeng Q."/>
            <person name="Koehrsen M."/>
            <person name="Alvarado L."/>
            <person name="Berlin A.M."/>
            <person name="Borenstein D."/>
            <person name="Chen Z."/>
            <person name="Engels R."/>
            <person name="Freedman E."/>
            <person name="Gellesch M."/>
            <person name="Goldberg J."/>
            <person name="Griggs A."/>
            <person name="Gujja S."/>
            <person name="Heiman D.I."/>
            <person name="Hepburn T.A."/>
            <person name="Howarth C."/>
            <person name="Jen D."/>
            <person name="Larson L."/>
            <person name="Lewis B."/>
            <person name="Mehta T."/>
            <person name="Park D."/>
            <person name="Pearson M."/>
            <person name="Roberts A."/>
            <person name="Saif S."/>
            <person name="Shea T.D."/>
            <person name="Shenoy N."/>
            <person name="Sisk P."/>
            <person name="Stolte C."/>
            <person name="Sykes S."/>
            <person name="Walk T."/>
            <person name="White J."/>
            <person name="Yandava C."/>
            <person name="Klein B."/>
            <person name="McEwen J.G."/>
            <person name="Puccia R."/>
            <person name="Goldman G.H."/>
            <person name="Felipe M.S."/>
            <person name="Nino-Vega G."/>
            <person name="San-Blas G."/>
            <person name="Taylor J.W."/>
            <person name="Mendoza L."/>
            <person name="Galagan J.E."/>
            <person name="Nusbaum C."/>
            <person name="Birren B.W."/>
        </authorList>
    </citation>
    <scope>NUCLEOTIDE SEQUENCE [LARGE SCALE GENOMIC DNA]</scope>
    <source>
        <strain evidence="2">H143</strain>
    </source>
</reference>
<sequence length="113" mass="12043">MLSCVQKVLVPSTSVLVRGKFCLYGTDTSYADDSRGFPLLKLPSAVELVTSSHPTYGAQRNQELCIYVTALQSGDQPIRTAYGGGGRIGVARIGVYRTPYTLGLVALLCIVGT</sequence>
<protein>
    <submittedName>
        <fullName evidence="1">Uncharacterized protein</fullName>
    </submittedName>
</protein>
<evidence type="ECO:0000313" key="2">
    <source>
        <dbReference type="Proteomes" id="UP000002624"/>
    </source>
</evidence>
<dbReference type="Proteomes" id="UP000002624">
    <property type="component" value="Unassembled WGS sequence"/>
</dbReference>
<dbReference type="EMBL" id="GG692432">
    <property type="protein sequence ID" value="EER38230.1"/>
    <property type="molecule type" value="Genomic_DNA"/>
</dbReference>